<name>A0A174ML30_9FIRM</name>
<dbReference type="Proteomes" id="UP000095712">
    <property type="component" value="Unassembled WGS sequence"/>
</dbReference>
<dbReference type="RefSeq" id="WP_055150512.1">
    <property type="nucleotide sequence ID" value="NZ_CZAW01000011.1"/>
</dbReference>
<dbReference type="AlphaFoldDB" id="A0A174ML30"/>
<feature type="domain" description="DUF2089" evidence="1">
    <location>
        <begin position="11"/>
        <end position="56"/>
    </location>
</feature>
<dbReference type="InterPro" id="IPR018658">
    <property type="entry name" value="DUF2089"/>
</dbReference>
<accession>A0A174ML30</accession>
<gene>
    <name evidence="2" type="ORF">ERS852523_01348</name>
</gene>
<dbReference type="InterPro" id="IPR013324">
    <property type="entry name" value="RNA_pol_sigma_r3/r4-like"/>
</dbReference>
<dbReference type="Pfam" id="PF09862">
    <property type="entry name" value="DUF2089"/>
    <property type="match status" value="1"/>
</dbReference>
<reference evidence="2 3" key="1">
    <citation type="submission" date="2015-09" db="EMBL/GenBank/DDBJ databases">
        <authorList>
            <consortium name="Pathogen Informatics"/>
        </authorList>
    </citation>
    <scope>NUCLEOTIDE SEQUENCE [LARGE SCALE GENOMIC DNA]</scope>
    <source>
        <strain evidence="2 3">2789STDY5834911</strain>
    </source>
</reference>
<dbReference type="OrthoDB" id="9797643at2"/>
<sequence length="101" mass="11830">MDTVPMWMKNLNDEDLIFIKRFLLASGSLKEVAKLYGVTYPTVRVRLDKLIDKVNLSESKTDNDEFVDLIKRYVIDEEIEFDTAKNLIAEYKKIKEKLKNA</sequence>
<dbReference type="SUPFAM" id="SSF88659">
    <property type="entry name" value="Sigma3 and sigma4 domains of RNA polymerase sigma factors"/>
    <property type="match status" value="1"/>
</dbReference>
<organism evidence="2 3">
    <name type="scientific">Blautia wexlerae</name>
    <dbReference type="NCBI Taxonomy" id="418240"/>
    <lineage>
        <taxon>Bacteria</taxon>
        <taxon>Bacillati</taxon>
        <taxon>Bacillota</taxon>
        <taxon>Clostridia</taxon>
        <taxon>Lachnospirales</taxon>
        <taxon>Lachnospiraceae</taxon>
        <taxon>Blautia</taxon>
    </lineage>
</organism>
<evidence type="ECO:0000313" key="3">
    <source>
        <dbReference type="Proteomes" id="UP000095712"/>
    </source>
</evidence>
<evidence type="ECO:0000259" key="1">
    <source>
        <dbReference type="Pfam" id="PF09862"/>
    </source>
</evidence>
<proteinExistence type="predicted"/>
<protein>
    <submittedName>
        <fullName evidence="2">Protein of uncharacterized function(DUF2089)</fullName>
    </submittedName>
</protein>
<dbReference type="EMBL" id="CZAW01000011">
    <property type="protein sequence ID" value="CUP35467.1"/>
    <property type="molecule type" value="Genomic_DNA"/>
</dbReference>
<evidence type="ECO:0000313" key="2">
    <source>
        <dbReference type="EMBL" id="CUP35467.1"/>
    </source>
</evidence>